<proteinExistence type="predicted"/>
<accession>A0A6G0L5G8</accession>
<reference evidence="2 3" key="1">
    <citation type="submission" date="2018-09" db="EMBL/GenBank/DDBJ databases">
        <title>Genomic investigation of the strawberry pathogen Phytophthora fragariae indicates pathogenicity is determined by transcriptional variation in three key races.</title>
        <authorList>
            <person name="Adams T.M."/>
            <person name="Armitage A.D."/>
            <person name="Sobczyk M.K."/>
            <person name="Bates H.J."/>
            <person name="Dunwell J.M."/>
            <person name="Nellist C.F."/>
            <person name="Harrison R.J."/>
        </authorList>
    </citation>
    <scope>NUCLEOTIDE SEQUENCE [LARGE SCALE GENOMIC DNA]</scope>
    <source>
        <strain evidence="2 3">ONT-3</strain>
    </source>
</reference>
<dbReference type="AlphaFoldDB" id="A0A6G0L5G8"/>
<feature type="region of interest" description="Disordered" evidence="1">
    <location>
        <begin position="131"/>
        <end position="188"/>
    </location>
</feature>
<dbReference type="EMBL" id="QXFX01000635">
    <property type="protein sequence ID" value="KAE9108829.1"/>
    <property type="molecule type" value="Genomic_DNA"/>
</dbReference>
<feature type="compositionally biased region" description="Acidic residues" evidence="1">
    <location>
        <begin position="167"/>
        <end position="188"/>
    </location>
</feature>
<name>A0A6G0L5G8_9STRA</name>
<evidence type="ECO:0000313" key="3">
    <source>
        <dbReference type="Proteomes" id="UP000488956"/>
    </source>
</evidence>
<dbReference type="Proteomes" id="UP000488956">
    <property type="component" value="Unassembled WGS sequence"/>
</dbReference>
<evidence type="ECO:0000256" key="1">
    <source>
        <dbReference type="SAM" id="MobiDB-lite"/>
    </source>
</evidence>
<gene>
    <name evidence="2" type="ORF">PF010_g11769</name>
</gene>
<protein>
    <submittedName>
        <fullName evidence="2">Uncharacterized protein</fullName>
    </submittedName>
</protein>
<feature type="compositionally biased region" description="Low complexity" evidence="1">
    <location>
        <begin position="139"/>
        <end position="155"/>
    </location>
</feature>
<evidence type="ECO:0000313" key="2">
    <source>
        <dbReference type="EMBL" id="KAE9108829.1"/>
    </source>
</evidence>
<organism evidence="2 3">
    <name type="scientific">Phytophthora fragariae</name>
    <dbReference type="NCBI Taxonomy" id="53985"/>
    <lineage>
        <taxon>Eukaryota</taxon>
        <taxon>Sar</taxon>
        <taxon>Stramenopiles</taxon>
        <taxon>Oomycota</taxon>
        <taxon>Peronosporomycetes</taxon>
        <taxon>Peronosporales</taxon>
        <taxon>Peronosporaceae</taxon>
        <taxon>Phytophthora</taxon>
    </lineage>
</organism>
<comment type="caution">
    <text evidence="2">The sequence shown here is derived from an EMBL/GenBank/DDBJ whole genome shotgun (WGS) entry which is preliminary data.</text>
</comment>
<sequence length="233" mass="25422">MRASARRLSTCISPLLLAENTALVTSLSPTETIALVTLLPPTKDSAFVTPNKAVKFVTVPPLTKATKLVAPRWSQRLECFDRHVQHCWHLDQATYFARSTLKLLESSIREPQNRTALQSKHALRATSKLLPSPSSRWLSTPAAPTTPQPTSTDSSLKSRPEKANVIELDDEADDEERPVEPDFCFDVDPDESFFGDGKDVQLASNTAAGGAATEGSFGTDESVSCVQSLVQPW</sequence>